<name>A0A7X0HU14_9BACI</name>
<evidence type="ECO:0000256" key="4">
    <source>
        <dbReference type="ARBA" id="ARBA00022692"/>
    </source>
</evidence>
<evidence type="ECO:0000256" key="2">
    <source>
        <dbReference type="ARBA" id="ARBA00022448"/>
    </source>
</evidence>
<keyword evidence="3" id="KW-1003">Cell membrane</keyword>
<keyword evidence="6 8" id="KW-0472">Membrane</keyword>
<dbReference type="GO" id="GO:0022857">
    <property type="term" value="F:transmembrane transporter activity"/>
    <property type="evidence" value="ECO:0007669"/>
    <property type="project" value="InterPro"/>
</dbReference>
<evidence type="ECO:0000256" key="1">
    <source>
        <dbReference type="ARBA" id="ARBA00004651"/>
    </source>
</evidence>
<comment type="subcellular location">
    <subcellularLocation>
        <location evidence="1 7">Cell membrane</location>
        <topology evidence="1 7">Multi-pass membrane protein</topology>
    </subcellularLocation>
</comment>
<organism evidence="9 10">
    <name type="scientific">Bacillus benzoevorans</name>
    <dbReference type="NCBI Taxonomy" id="1456"/>
    <lineage>
        <taxon>Bacteria</taxon>
        <taxon>Bacillati</taxon>
        <taxon>Bacillota</taxon>
        <taxon>Bacilli</taxon>
        <taxon>Bacillales</taxon>
        <taxon>Bacillaceae</taxon>
        <taxon>Bacillus</taxon>
    </lineage>
</organism>
<keyword evidence="4 7" id="KW-0812">Transmembrane</keyword>
<evidence type="ECO:0000313" key="10">
    <source>
        <dbReference type="Proteomes" id="UP000531594"/>
    </source>
</evidence>
<dbReference type="RefSeq" id="WP_184528157.1">
    <property type="nucleotide sequence ID" value="NZ_JACHGK010000013.1"/>
</dbReference>
<comment type="similarity">
    <text evidence="7">Belongs to the drug/metabolite transporter (DMT) superfamily. Small multidrug resistance (SMR) (TC 2.A.7.1) family.</text>
</comment>
<evidence type="ECO:0000256" key="7">
    <source>
        <dbReference type="RuleBase" id="RU003942"/>
    </source>
</evidence>
<evidence type="ECO:0000313" key="9">
    <source>
        <dbReference type="EMBL" id="MBB6446823.1"/>
    </source>
</evidence>
<comment type="caution">
    <text evidence="9">The sequence shown here is derived from an EMBL/GenBank/DDBJ whole genome shotgun (WGS) entry which is preliminary data.</text>
</comment>
<dbReference type="InterPro" id="IPR000390">
    <property type="entry name" value="Small_drug/metabolite_transptr"/>
</dbReference>
<evidence type="ECO:0000256" key="5">
    <source>
        <dbReference type="ARBA" id="ARBA00022989"/>
    </source>
</evidence>
<keyword evidence="5 8" id="KW-1133">Transmembrane helix</keyword>
<feature type="transmembrane region" description="Helical" evidence="8">
    <location>
        <begin position="84"/>
        <end position="104"/>
    </location>
</feature>
<dbReference type="GO" id="GO:0005886">
    <property type="term" value="C:plasma membrane"/>
    <property type="evidence" value="ECO:0007669"/>
    <property type="project" value="UniProtKB-SubCell"/>
</dbReference>
<dbReference type="InterPro" id="IPR045324">
    <property type="entry name" value="Small_multidrug_res"/>
</dbReference>
<gene>
    <name evidence="9" type="ORF">HNR53_003487</name>
</gene>
<sequence>MSWIYLCLAILFEVAGTTTMKLSEGFTKVIPGVLLLVFYCCSLIFLTLTLKTIDISVAYAVWSGMGILIITCIGIFLFGESISLLKVLSIILIIVGVTTLNYTVEHEKAANQQAVEETVELDRES</sequence>
<dbReference type="FunFam" id="1.10.3730.20:FF:000001">
    <property type="entry name" value="Quaternary ammonium compound resistance transporter SugE"/>
    <property type="match status" value="1"/>
</dbReference>
<evidence type="ECO:0000256" key="3">
    <source>
        <dbReference type="ARBA" id="ARBA00022475"/>
    </source>
</evidence>
<dbReference type="PANTHER" id="PTHR30561">
    <property type="entry name" value="SMR FAMILY PROTON-DEPENDENT DRUG EFFLUX TRANSPORTER SUGE"/>
    <property type="match status" value="1"/>
</dbReference>
<dbReference type="SUPFAM" id="SSF103481">
    <property type="entry name" value="Multidrug resistance efflux transporter EmrE"/>
    <property type="match status" value="1"/>
</dbReference>
<dbReference type="Proteomes" id="UP000531594">
    <property type="component" value="Unassembled WGS sequence"/>
</dbReference>
<keyword evidence="10" id="KW-1185">Reference proteome</keyword>
<feature type="transmembrane region" description="Helical" evidence="8">
    <location>
        <begin position="32"/>
        <end position="50"/>
    </location>
</feature>
<dbReference type="InterPro" id="IPR037185">
    <property type="entry name" value="EmrE-like"/>
</dbReference>
<dbReference type="PANTHER" id="PTHR30561:SF1">
    <property type="entry name" value="MULTIDRUG TRANSPORTER EMRE"/>
    <property type="match status" value="1"/>
</dbReference>
<accession>A0A7X0HU14</accession>
<dbReference type="EMBL" id="JACHGK010000013">
    <property type="protein sequence ID" value="MBB6446823.1"/>
    <property type="molecule type" value="Genomic_DNA"/>
</dbReference>
<protein>
    <submittedName>
        <fullName evidence="9">Small multidrug resistance pump</fullName>
    </submittedName>
</protein>
<dbReference type="AlphaFoldDB" id="A0A7X0HU14"/>
<dbReference type="Pfam" id="PF00893">
    <property type="entry name" value="Multi_Drug_Res"/>
    <property type="match status" value="1"/>
</dbReference>
<reference evidence="9 10" key="1">
    <citation type="submission" date="2020-08" db="EMBL/GenBank/DDBJ databases">
        <title>Genomic Encyclopedia of Type Strains, Phase IV (KMG-IV): sequencing the most valuable type-strain genomes for metagenomic binning, comparative biology and taxonomic classification.</title>
        <authorList>
            <person name="Goeker M."/>
        </authorList>
    </citation>
    <scope>NUCLEOTIDE SEQUENCE [LARGE SCALE GENOMIC DNA]</scope>
    <source>
        <strain evidence="9 10">DSM 5391</strain>
    </source>
</reference>
<keyword evidence="2" id="KW-0813">Transport</keyword>
<dbReference type="Gene3D" id="1.10.3730.20">
    <property type="match status" value="1"/>
</dbReference>
<feature type="transmembrane region" description="Helical" evidence="8">
    <location>
        <begin position="57"/>
        <end position="78"/>
    </location>
</feature>
<proteinExistence type="inferred from homology"/>
<evidence type="ECO:0000256" key="8">
    <source>
        <dbReference type="SAM" id="Phobius"/>
    </source>
</evidence>
<evidence type="ECO:0000256" key="6">
    <source>
        <dbReference type="ARBA" id="ARBA00023136"/>
    </source>
</evidence>